<sequence length="443" mass="46429">MTSKTFRRIIAATAAIASATLLAACAGGGSSGGGGGGTSGNDLGLPNLKGQTLNVSADWSGAEQKDFEAVLKVFEKATGATVDYKSLGNNVATVLGTQITGGNPPNVSLIPQPGLLKQLAADGSLKTLPSSVTKTVDANYSQTWQDLGKVDGKPYGVWFKGSNKSTVWYNTQLYKNAGIDEPKTWDQFTKDMQTLQDSGVSGLSIGADVGWPLTDWFENVYLRTAGGDMYDKLANHEIPWTDPSVTKALDILKDLWSADYIEPGGAQRSFGDAVTEVFGANPKAATTYEGDFVATNIASDTKTKVGTGAKFYDFPSIDDSPASVVGGGNVAVAFKDDKATMALMKFLAMPEAANAWIPLGGFTSPNQKADTGKYPDATSKQIAQALLSAKVLKFDMSDLAPSAFGGTEGQGEWQILLGFYANPTDVAGVQQKLEAAAAAAYKS</sequence>
<name>A0ABQ6K1B6_9MICO</name>
<keyword evidence="3" id="KW-0732">Signal</keyword>
<keyword evidence="2" id="KW-0813">Transport</keyword>
<feature type="signal peptide" evidence="3">
    <location>
        <begin position="1"/>
        <end position="23"/>
    </location>
</feature>
<dbReference type="Pfam" id="PF13416">
    <property type="entry name" value="SBP_bac_8"/>
    <property type="match status" value="1"/>
</dbReference>
<gene>
    <name evidence="4" type="ORF">GCM10025881_12190</name>
</gene>
<dbReference type="RefSeq" id="WP_284253336.1">
    <property type="nucleotide sequence ID" value="NZ_BAAAQO010000003.1"/>
</dbReference>
<accession>A0ABQ6K1B6</accession>
<dbReference type="PANTHER" id="PTHR43649:SF29">
    <property type="entry name" value="OSMOPROTECTIVE COMPOUNDS-BINDING PROTEIN GGTB"/>
    <property type="match status" value="1"/>
</dbReference>
<organism evidence="4 5">
    <name type="scientific">Pseudolysinimonas kribbensis</name>
    <dbReference type="NCBI Taxonomy" id="433641"/>
    <lineage>
        <taxon>Bacteria</taxon>
        <taxon>Bacillati</taxon>
        <taxon>Actinomycetota</taxon>
        <taxon>Actinomycetes</taxon>
        <taxon>Micrococcales</taxon>
        <taxon>Microbacteriaceae</taxon>
        <taxon>Pseudolysinimonas</taxon>
    </lineage>
</organism>
<feature type="chain" id="PRO_5046933563" evidence="3">
    <location>
        <begin position="24"/>
        <end position="443"/>
    </location>
</feature>
<evidence type="ECO:0000256" key="3">
    <source>
        <dbReference type="SAM" id="SignalP"/>
    </source>
</evidence>
<comment type="similarity">
    <text evidence="1">Belongs to the bacterial solute-binding protein 1 family.</text>
</comment>
<comment type="caution">
    <text evidence="4">The sequence shown here is derived from an EMBL/GenBank/DDBJ whole genome shotgun (WGS) entry which is preliminary data.</text>
</comment>
<evidence type="ECO:0000313" key="4">
    <source>
        <dbReference type="EMBL" id="GMA94395.1"/>
    </source>
</evidence>
<dbReference type="InterPro" id="IPR006059">
    <property type="entry name" value="SBP"/>
</dbReference>
<proteinExistence type="inferred from homology"/>
<reference evidence="5" key="1">
    <citation type="journal article" date="2019" name="Int. J. Syst. Evol. Microbiol.">
        <title>The Global Catalogue of Microorganisms (GCM) 10K type strain sequencing project: providing services to taxonomists for standard genome sequencing and annotation.</title>
        <authorList>
            <consortium name="The Broad Institute Genomics Platform"/>
            <consortium name="The Broad Institute Genome Sequencing Center for Infectious Disease"/>
            <person name="Wu L."/>
            <person name="Ma J."/>
        </authorList>
    </citation>
    <scope>NUCLEOTIDE SEQUENCE [LARGE SCALE GENOMIC DNA]</scope>
    <source>
        <strain evidence="5">NBRC 108894</strain>
    </source>
</reference>
<dbReference type="EMBL" id="BSVB01000001">
    <property type="protein sequence ID" value="GMA94395.1"/>
    <property type="molecule type" value="Genomic_DNA"/>
</dbReference>
<dbReference type="Proteomes" id="UP001157034">
    <property type="component" value="Unassembled WGS sequence"/>
</dbReference>
<dbReference type="PANTHER" id="PTHR43649">
    <property type="entry name" value="ARABINOSE-BINDING PROTEIN-RELATED"/>
    <property type="match status" value="1"/>
</dbReference>
<dbReference type="SUPFAM" id="SSF53850">
    <property type="entry name" value="Periplasmic binding protein-like II"/>
    <property type="match status" value="1"/>
</dbReference>
<keyword evidence="5" id="KW-1185">Reference proteome</keyword>
<dbReference type="Gene3D" id="3.40.190.10">
    <property type="entry name" value="Periplasmic binding protein-like II"/>
    <property type="match status" value="2"/>
</dbReference>
<evidence type="ECO:0000256" key="2">
    <source>
        <dbReference type="ARBA" id="ARBA00022448"/>
    </source>
</evidence>
<dbReference type="PROSITE" id="PS51257">
    <property type="entry name" value="PROKAR_LIPOPROTEIN"/>
    <property type="match status" value="1"/>
</dbReference>
<protein>
    <submittedName>
        <fullName evidence="4">Sugar ABC transporter substrate-binding protein</fullName>
    </submittedName>
</protein>
<dbReference type="InterPro" id="IPR050490">
    <property type="entry name" value="Bact_solute-bd_prot1"/>
</dbReference>
<evidence type="ECO:0000313" key="5">
    <source>
        <dbReference type="Proteomes" id="UP001157034"/>
    </source>
</evidence>
<evidence type="ECO:0000256" key="1">
    <source>
        <dbReference type="ARBA" id="ARBA00008520"/>
    </source>
</evidence>